<dbReference type="InterPro" id="IPR041504">
    <property type="entry name" value="AidB_N"/>
</dbReference>
<dbReference type="RefSeq" id="WP_274456023.1">
    <property type="nucleotide sequence ID" value="NZ_CP067097.1"/>
</dbReference>
<dbReference type="InterPro" id="IPR009100">
    <property type="entry name" value="AcylCoA_DH/oxidase_NM_dom_sf"/>
</dbReference>
<dbReference type="Gene3D" id="2.40.110.20">
    <property type="match status" value="1"/>
</dbReference>
<feature type="domain" description="Acyl-CoA dehydrogenase/oxidase C-terminal" evidence="5">
    <location>
        <begin position="298"/>
        <end position="466"/>
    </location>
</feature>
<proteinExistence type="inferred from homology"/>
<comment type="similarity">
    <text evidence="1 4">Belongs to the acyl-CoA dehydrogenase family.</text>
</comment>
<dbReference type="InterPro" id="IPR036250">
    <property type="entry name" value="AcylCo_DH-like_C"/>
</dbReference>
<organism evidence="8 9">
    <name type="scientific">Alicyclobacillus cycloheptanicus</name>
    <dbReference type="NCBI Taxonomy" id="1457"/>
    <lineage>
        <taxon>Bacteria</taxon>
        <taxon>Bacillati</taxon>
        <taxon>Bacillota</taxon>
        <taxon>Bacilli</taxon>
        <taxon>Bacillales</taxon>
        <taxon>Alicyclobacillaceae</taxon>
        <taxon>Alicyclobacillus</taxon>
    </lineage>
</organism>
<dbReference type="SUPFAM" id="SSF56645">
    <property type="entry name" value="Acyl-CoA dehydrogenase NM domain-like"/>
    <property type="match status" value="1"/>
</dbReference>
<keyword evidence="4" id="KW-0560">Oxidoreductase</keyword>
<evidence type="ECO:0000259" key="6">
    <source>
        <dbReference type="Pfam" id="PF02770"/>
    </source>
</evidence>
<sequence>MTEEHTKGSEYALDQPGSNPYSFDTFLEQRDGFDYYNDDEFLRDLVAHYAGDEAARIHETASVLSHKVRTRWRALSEQAARPEYHPRLLHYDAYNHRIDRVVRSLETETLEREIFAEALFSNRVTPWEMFVKRFVINQLGEFGVVCPMTCTEGLIGILELLGDPSHSELARILRHCKEGIDGEFGVGAQFMTEIQGGSDLPANRVEAVADGAAYRIYGKKFFTSVAHADYAVLTARVKGTDHIGVFVVPSWLPGDKARERRNGFEIQRLKWKMGTTELPTGEIEYKGALAYPVGPLHRGLANAVGIVLTLSRLSIGIASAAMMTRAAREARMYAEFRTVFGRRIVDYPLSARELNWLDDMAKRTTAGAFAVFDLYLRCGGRQALAARTDMSLAERKRQWQLRELILLQKVCAAGQTVDVVRKAMSIFGGHGVMEDFSALPRLLRDAAVNELWEGPKNLLLTQVYRDLQRAASWYDTKEFIADVLAGADASLTADLGERFAQLLAEPVLGDVDEGSITAAAAWEQCCTELFAAYQQLALQSVTAVRVSP</sequence>
<dbReference type="EMBL" id="JAUSTP010000006">
    <property type="protein sequence ID" value="MDQ0189339.1"/>
    <property type="molecule type" value="Genomic_DNA"/>
</dbReference>
<keyword evidence="2 4" id="KW-0285">Flavoprotein</keyword>
<name>A0ABT9XGC1_9BACL</name>
<dbReference type="Proteomes" id="UP001232973">
    <property type="component" value="Unassembled WGS sequence"/>
</dbReference>
<evidence type="ECO:0000259" key="5">
    <source>
        <dbReference type="Pfam" id="PF00441"/>
    </source>
</evidence>
<feature type="domain" description="Adaptive response protein AidB N-terminal" evidence="7">
    <location>
        <begin position="31"/>
        <end position="160"/>
    </location>
</feature>
<feature type="domain" description="Acyl-CoA oxidase/dehydrogenase middle" evidence="6">
    <location>
        <begin position="189"/>
        <end position="286"/>
    </location>
</feature>
<evidence type="ECO:0000256" key="4">
    <source>
        <dbReference type="RuleBase" id="RU362125"/>
    </source>
</evidence>
<dbReference type="SUPFAM" id="SSF47203">
    <property type="entry name" value="Acyl-CoA dehydrogenase C-terminal domain-like"/>
    <property type="match status" value="1"/>
</dbReference>
<evidence type="ECO:0000256" key="3">
    <source>
        <dbReference type="ARBA" id="ARBA00022827"/>
    </source>
</evidence>
<comment type="caution">
    <text evidence="8">The sequence shown here is derived from an EMBL/GenBank/DDBJ whole genome shotgun (WGS) entry which is preliminary data.</text>
</comment>
<evidence type="ECO:0000256" key="1">
    <source>
        <dbReference type="ARBA" id="ARBA00009347"/>
    </source>
</evidence>
<dbReference type="InterPro" id="IPR052904">
    <property type="entry name" value="Acyl-CoA_dehydrogenase-like"/>
</dbReference>
<evidence type="ECO:0000259" key="7">
    <source>
        <dbReference type="Pfam" id="PF18158"/>
    </source>
</evidence>
<dbReference type="Pfam" id="PF18158">
    <property type="entry name" value="AidB_N"/>
    <property type="match status" value="1"/>
</dbReference>
<dbReference type="Pfam" id="PF00441">
    <property type="entry name" value="Acyl-CoA_dh_1"/>
    <property type="match status" value="1"/>
</dbReference>
<evidence type="ECO:0000256" key="2">
    <source>
        <dbReference type="ARBA" id="ARBA00022630"/>
    </source>
</evidence>
<dbReference type="PANTHER" id="PTHR42707">
    <property type="entry name" value="ACYL-COA DEHYDROGENASE"/>
    <property type="match status" value="1"/>
</dbReference>
<protein>
    <submittedName>
        <fullName evidence="8">Alkylation response protein AidB-like acyl-CoA dehydrogenase</fullName>
    </submittedName>
</protein>
<dbReference type="PANTHER" id="PTHR42707:SF2">
    <property type="entry name" value="ACD11 DEHYDROGENASE"/>
    <property type="match status" value="1"/>
</dbReference>
<keyword evidence="3 4" id="KW-0274">FAD</keyword>
<dbReference type="Gene3D" id="1.20.140.10">
    <property type="entry name" value="Butyryl-CoA Dehydrogenase, subunit A, domain 3"/>
    <property type="match status" value="1"/>
</dbReference>
<evidence type="ECO:0000313" key="9">
    <source>
        <dbReference type="Proteomes" id="UP001232973"/>
    </source>
</evidence>
<reference evidence="8 9" key="1">
    <citation type="submission" date="2023-07" db="EMBL/GenBank/DDBJ databases">
        <title>Genomic Encyclopedia of Type Strains, Phase IV (KMG-IV): sequencing the most valuable type-strain genomes for metagenomic binning, comparative biology and taxonomic classification.</title>
        <authorList>
            <person name="Goeker M."/>
        </authorList>
    </citation>
    <scope>NUCLEOTIDE SEQUENCE [LARGE SCALE GENOMIC DNA]</scope>
    <source>
        <strain evidence="8 9">DSM 4006</strain>
    </source>
</reference>
<dbReference type="InterPro" id="IPR006091">
    <property type="entry name" value="Acyl-CoA_Oxase/DH_mid-dom"/>
</dbReference>
<keyword evidence="9" id="KW-1185">Reference proteome</keyword>
<dbReference type="Pfam" id="PF02770">
    <property type="entry name" value="Acyl-CoA_dh_M"/>
    <property type="match status" value="1"/>
</dbReference>
<gene>
    <name evidence="8" type="ORF">J2S03_001159</name>
</gene>
<comment type="cofactor">
    <cofactor evidence="4">
        <name>FAD</name>
        <dbReference type="ChEBI" id="CHEBI:57692"/>
    </cofactor>
</comment>
<accession>A0ABT9XGC1</accession>
<dbReference type="InterPro" id="IPR009075">
    <property type="entry name" value="AcylCo_DH/oxidase_C"/>
</dbReference>
<evidence type="ECO:0000313" key="8">
    <source>
        <dbReference type="EMBL" id="MDQ0189339.1"/>
    </source>
</evidence>